<evidence type="ECO:0000313" key="1">
    <source>
        <dbReference type="EMBL" id="KRM74629.1"/>
    </source>
</evidence>
<evidence type="ECO:0000313" key="2">
    <source>
        <dbReference type="Proteomes" id="UP000051845"/>
    </source>
</evidence>
<dbReference type="RefSeq" id="WP_056997145.1">
    <property type="nucleotide sequence ID" value="NZ_AYYR01000074.1"/>
</dbReference>
<organism evidence="1 2">
    <name type="scientific">Secundilactobacillus collinoides DSM 20515 = JCM 1123</name>
    <dbReference type="NCBI Taxonomy" id="1423733"/>
    <lineage>
        <taxon>Bacteria</taxon>
        <taxon>Bacillati</taxon>
        <taxon>Bacillota</taxon>
        <taxon>Bacilli</taxon>
        <taxon>Lactobacillales</taxon>
        <taxon>Lactobacillaceae</taxon>
        <taxon>Secundilactobacillus</taxon>
    </lineage>
</organism>
<dbReference type="AlphaFoldDB" id="A0A0R2B6V5"/>
<dbReference type="PATRIC" id="fig|1423733.4.peg.3419"/>
<gene>
    <name evidence="1" type="ORF">FC82_GL003291</name>
</gene>
<accession>A0A0R2B6V5</accession>
<dbReference type="Proteomes" id="UP000051845">
    <property type="component" value="Unassembled WGS sequence"/>
</dbReference>
<comment type="caution">
    <text evidence="1">The sequence shown here is derived from an EMBL/GenBank/DDBJ whole genome shotgun (WGS) entry which is preliminary data.</text>
</comment>
<sequence>MKQAIFLVTSLAGIKKLTFKQKIKMLLNENIQITVLLGMVQFDEYETAKQLIQSLVKSSRVQVTSLAELVSKKPGITVTAKDQFVADYRELEVKQFSATDNTDNVILRYVADGDIVAEEITDAAGQLITATKISQNRPVSAAVYEDGKQIGLLHYTDGKHDESLLLNGAGELVYRFIRHNRHVTYDYEMQRTSKMAFTNLISETDEKTDEVSYHLSEERPYYEVVDHVDFHRFNSIFEFYAEFISTEFADVPASLFIDLNDNPHFAAYMQQLLIFNY</sequence>
<reference evidence="1 2" key="1">
    <citation type="journal article" date="2015" name="Genome Announc.">
        <title>Expanding the biotechnology potential of lactobacilli through comparative genomics of 213 strains and associated genera.</title>
        <authorList>
            <person name="Sun Z."/>
            <person name="Harris H.M."/>
            <person name="McCann A."/>
            <person name="Guo C."/>
            <person name="Argimon S."/>
            <person name="Zhang W."/>
            <person name="Yang X."/>
            <person name="Jeffery I.B."/>
            <person name="Cooney J.C."/>
            <person name="Kagawa T.F."/>
            <person name="Liu W."/>
            <person name="Song Y."/>
            <person name="Salvetti E."/>
            <person name="Wrobel A."/>
            <person name="Rasinkangas P."/>
            <person name="Parkhill J."/>
            <person name="Rea M.C."/>
            <person name="O'Sullivan O."/>
            <person name="Ritari J."/>
            <person name="Douillard F.P."/>
            <person name="Paul Ross R."/>
            <person name="Yang R."/>
            <person name="Briner A.E."/>
            <person name="Felis G.E."/>
            <person name="de Vos W.M."/>
            <person name="Barrangou R."/>
            <person name="Klaenhammer T.R."/>
            <person name="Caufield P.W."/>
            <person name="Cui Y."/>
            <person name="Zhang H."/>
            <person name="O'Toole P.W."/>
        </authorList>
    </citation>
    <scope>NUCLEOTIDE SEQUENCE [LARGE SCALE GENOMIC DNA]</scope>
    <source>
        <strain evidence="1 2">DSM 20515</strain>
    </source>
</reference>
<dbReference type="STRING" id="33960.TY91_06815"/>
<name>A0A0R2B6V5_SECCO</name>
<protein>
    <submittedName>
        <fullName evidence="1">Uncharacterized protein</fullName>
    </submittedName>
</protein>
<proteinExistence type="predicted"/>
<dbReference type="EMBL" id="AYYR01000074">
    <property type="protein sequence ID" value="KRM74629.1"/>
    <property type="molecule type" value="Genomic_DNA"/>
</dbReference>